<protein>
    <submittedName>
        <fullName evidence="1">Uncharacterized protein</fullName>
    </submittedName>
</protein>
<accession>A0A6M3LKD4</accession>
<gene>
    <name evidence="1" type="ORF">MM415B03998_0008</name>
</gene>
<organism evidence="1">
    <name type="scientific">viral metagenome</name>
    <dbReference type="NCBI Taxonomy" id="1070528"/>
    <lineage>
        <taxon>unclassified sequences</taxon>
        <taxon>metagenomes</taxon>
        <taxon>organismal metagenomes</taxon>
    </lineage>
</organism>
<dbReference type="EMBL" id="MT143203">
    <property type="protein sequence ID" value="QJA94102.1"/>
    <property type="molecule type" value="Genomic_DNA"/>
</dbReference>
<name>A0A6M3LKD4_9ZZZZ</name>
<proteinExistence type="predicted"/>
<reference evidence="1" key="1">
    <citation type="submission" date="2020-03" db="EMBL/GenBank/DDBJ databases">
        <title>The deep terrestrial virosphere.</title>
        <authorList>
            <person name="Holmfeldt K."/>
            <person name="Nilsson E."/>
            <person name="Simone D."/>
            <person name="Lopez-Fernandez M."/>
            <person name="Wu X."/>
            <person name="de Brujin I."/>
            <person name="Lundin D."/>
            <person name="Andersson A."/>
            <person name="Bertilsson S."/>
            <person name="Dopson M."/>
        </authorList>
    </citation>
    <scope>NUCLEOTIDE SEQUENCE</scope>
    <source>
        <strain evidence="1">MM415B03998</strain>
    </source>
</reference>
<evidence type="ECO:0000313" key="1">
    <source>
        <dbReference type="EMBL" id="QJA94102.1"/>
    </source>
</evidence>
<dbReference type="AlphaFoldDB" id="A0A6M3LKD4"/>
<sequence>MKGTDHYTIPEYEAYKAGKRVAVEGADLYIKSLIEIVVVLKNLNMVPTETTMKKIEEMWERWHAEEIAEAQTEISFKAGVREVVEAVGQRCYTWHDETNRQHICLDIELWEAKKKEWGI</sequence>